<organism evidence="1 2">
    <name type="scientific">Absidia repens</name>
    <dbReference type="NCBI Taxonomy" id="90262"/>
    <lineage>
        <taxon>Eukaryota</taxon>
        <taxon>Fungi</taxon>
        <taxon>Fungi incertae sedis</taxon>
        <taxon>Mucoromycota</taxon>
        <taxon>Mucoromycotina</taxon>
        <taxon>Mucoromycetes</taxon>
        <taxon>Mucorales</taxon>
        <taxon>Cunninghamellaceae</taxon>
        <taxon>Absidia</taxon>
    </lineage>
</organism>
<dbReference type="EMBL" id="MCGE01000011">
    <property type="protein sequence ID" value="ORZ16331.1"/>
    <property type="molecule type" value="Genomic_DNA"/>
</dbReference>
<gene>
    <name evidence="1" type="ORF">BCR42DRAFT_437579</name>
</gene>
<reference evidence="1 2" key="1">
    <citation type="submission" date="2016-07" db="EMBL/GenBank/DDBJ databases">
        <title>Pervasive Adenine N6-methylation of Active Genes in Fungi.</title>
        <authorList>
            <consortium name="DOE Joint Genome Institute"/>
            <person name="Mondo S.J."/>
            <person name="Dannebaum R.O."/>
            <person name="Kuo R.C."/>
            <person name="Labutti K."/>
            <person name="Haridas S."/>
            <person name="Kuo A."/>
            <person name="Salamov A."/>
            <person name="Ahrendt S.R."/>
            <person name="Lipzen A."/>
            <person name="Sullivan W."/>
            <person name="Andreopoulos W.B."/>
            <person name="Clum A."/>
            <person name="Lindquist E."/>
            <person name="Daum C."/>
            <person name="Ramamoorthy G.K."/>
            <person name="Gryganskyi A."/>
            <person name="Culley D."/>
            <person name="Magnuson J.K."/>
            <person name="James T.Y."/>
            <person name="O'Malley M.A."/>
            <person name="Stajich J.E."/>
            <person name="Spatafora J.W."/>
            <person name="Visel A."/>
            <person name="Grigoriev I.V."/>
        </authorList>
    </citation>
    <scope>NUCLEOTIDE SEQUENCE [LARGE SCALE GENOMIC DNA]</scope>
    <source>
        <strain evidence="1 2">NRRL 1336</strain>
    </source>
</reference>
<keyword evidence="2" id="KW-1185">Reference proteome</keyword>
<name>A0A1X2IGQ6_9FUNG</name>
<dbReference type="STRING" id="90262.A0A1X2IGQ6"/>
<dbReference type="OrthoDB" id="5945798at2759"/>
<protein>
    <submittedName>
        <fullName evidence="1">Uncharacterized protein</fullName>
    </submittedName>
</protein>
<dbReference type="AlphaFoldDB" id="A0A1X2IGQ6"/>
<comment type="caution">
    <text evidence="1">The sequence shown here is derived from an EMBL/GenBank/DDBJ whole genome shotgun (WGS) entry which is preliminary data.</text>
</comment>
<evidence type="ECO:0000313" key="1">
    <source>
        <dbReference type="EMBL" id="ORZ16331.1"/>
    </source>
</evidence>
<evidence type="ECO:0000313" key="2">
    <source>
        <dbReference type="Proteomes" id="UP000193560"/>
    </source>
</evidence>
<sequence>MVAPFDCSFIPDELATVQQQISLSLFDIFDQEQHMDKVGYGVYPLRTRFTYNIHVDRTQGLFISRTSKNWSCLWRIYDFDLAREYDCTCSRYQGDYVCLDTLLHQGQVGGSGYLRLDQASTALEVDIKLWSILDTIHHHHHYQSTTTTTPAPASLSLDPSEFTHFVNRSMTTHLGRDNKE</sequence>
<accession>A0A1X2IGQ6</accession>
<proteinExistence type="predicted"/>
<dbReference type="Proteomes" id="UP000193560">
    <property type="component" value="Unassembled WGS sequence"/>
</dbReference>